<dbReference type="PROSITE" id="PS51186">
    <property type="entry name" value="GNAT"/>
    <property type="match status" value="1"/>
</dbReference>
<dbReference type="Gene3D" id="3.40.630.30">
    <property type="match status" value="1"/>
</dbReference>
<evidence type="ECO:0000256" key="2">
    <source>
        <dbReference type="ARBA" id="ARBA00023315"/>
    </source>
</evidence>
<dbReference type="CDD" id="cd04301">
    <property type="entry name" value="NAT_SF"/>
    <property type="match status" value="1"/>
</dbReference>
<dbReference type="InterPro" id="IPR016181">
    <property type="entry name" value="Acyl_CoA_acyltransferase"/>
</dbReference>
<name>A0A6L9VZ17_9ACTN</name>
<dbReference type="EMBL" id="JAAGWG010000006">
    <property type="protein sequence ID" value="NEK85037.1"/>
    <property type="molecule type" value="Genomic_DNA"/>
</dbReference>
<dbReference type="GO" id="GO:0016747">
    <property type="term" value="F:acyltransferase activity, transferring groups other than amino-acyl groups"/>
    <property type="evidence" value="ECO:0007669"/>
    <property type="project" value="InterPro"/>
</dbReference>
<dbReference type="AlphaFoldDB" id="A0A6L9VZ17"/>
<evidence type="ECO:0000313" key="5">
    <source>
        <dbReference type="Proteomes" id="UP000479241"/>
    </source>
</evidence>
<dbReference type="Proteomes" id="UP000479241">
    <property type="component" value="Unassembled WGS sequence"/>
</dbReference>
<reference evidence="4 5" key="1">
    <citation type="submission" date="2019-12" db="EMBL/GenBank/DDBJ databases">
        <title>the WGS of Blastococcus saxobsidens 67B17.</title>
        <authorList>
            <person name="Jiang Z."/>
        </authorList>
    </citation>
    <scope>NUCLEOTIDE SEQUENCE [LARGE SCALE GENOMIC DNA]</scope>
    <source>
        <strain evidence="4 5">67B17</strain>
    </source>
</reference>
<protein>
    <submittedName>
        <fullName evidence="4">GNAT family N-acetyltransferase</fullName>
    </submittedName>
</protein>
<organism evidence="4 5">
    <name type="scientific">Blastococcus saxobsidens</name>
    <dbReference type="NCBI Taxonomy" id="138336"/>
    <lineage>
        <taxon>Bacteria</taxon>
        <taxon>Bacillati</taxon>
        <taxon>Actinomycetota</taxon>
        <taxon>Actinomycetes</taxon>
        <taxon>Geodermatophilales</taxon>
        <taxon>Geodermatophilaceae</taxon>
        <taxon>Blastococcus</taxon>
    </lineage>
</organism>
<evidence type="ECO:0000259" key="3">
    <source>
        <dbReference type="PROSITE" id="PS51186"/>
    </source>
</evidence>
<proteinExistence type="predicted"/>
<gene>
    <name evidence="4" type="ORF">GCU60_04570</name>
</gene>
<evidence type="ECO:0000313" key="4">
    <source>
        <dbReference type="EMBL" id="NEK85037.1"/>
    </source>
</evidence>
<keyword evidence="2" id="KW-0012">Acyltransferase</keyword>
<dbReference type="PANTHER" id="PTHR43877">
    <property type="entry name" value="AMINOALKYLPHOSPHONATE N-ACETYLTRANSFERASE-RELATED-RELATED"/>
    <property type="match status" value="1"/>
</dbReference>
<dbReference type="InterPro" id="IPR000182">
    <property type="entry name" value="GNAT_dom"/>
</dbReference>
<sequence length="166" mass="17164">MPGTDVAVRAATSGDLPALVALLADDRLGSGREQAGDLRPYRAAFGQIDTDPAHVLVVAAGDDGVVATLQLSFVPGLSRGGALRGQVEGVRVRADRRGAGLGGALLRWAIAESCRRGCALVQLTTDRSRPEAHRFYEGLGFTPSHAGYKLPLEAGGPHRADGAAVS</sequence>
<keyword evidence="1 4" id="KW-0808">Transferase</keyword>
<dbReference type="InterPro" id="IPR050832">
    <property type="entry name" value="Bact_Acetyltransf"/>
</dbReference>
<dbReference type="Pfam" id="PF00583">
    <property type="entry name" value="Acetyltransf_1"/>
    <property type="match status" value="1"/>
</dbReference>
<accession>A0A6L9VZ17</accession>
<feature type="domain" description="N-acetyltransferase" evidence="3">
    <location>
        <begin position="6"/>
        <end position="166"/>
    </location>
</feature>
<evidence type="ECO:0000256" key="1">
    <source>
        <dbReference type="ARBA" id="ARBA00022679"/>
    </source>
</evidence>
<dbReference type="PANTHER" id="PTHR43877:SF2">
    <property type="entry name" value="AMINOALKYLPHOSPHONATE N-ACETYLTRANSFERASE-RELATED"/>
    <property type="match status" value="1"/>
</dbReference>
<dbReference type="SUPFAM" id="SSF55729">
    <property type="entry name" value="Acyl-CoA N-acyltransferases (Nat)"/>
    <property type="match status" value="1"/>
</dbReference>
<comment type="caution">
    <text evidence="4">The sequence shown here is derived from an EMBL/GenBank/DDBJ whole genome shotgun (WGS) entry which is preliminary data.</text>
</comment>